<evidence type="ECO:0000313" key="3">
    <source>
        <dbReference type="Proteomes" id="UP000557566"/>
    </source>
</evidence>
<comment type="caution">
    <text evidence="2">The sequence shown here is derived from an EMBL/GenBank/DDBJ whole genome shotgun (WGS) entry which is preliminary data.</text>
</comment>
<protein>
    <recommendedName>
        <fullName evidence="4">Phosphoglycerate mutase family protein</fullName>
    </recommendedName>
</protein>
<keyword evidence="1" id="KW-0732">Signal</keyword>
<evidence type="ECO:0000256" key="1">
    <source>
        <dbReference type="SAM" id="SignalP"/>
    </source>
</evidence>
<evidence type="ECO:0000313" key="2">
    <source>
        <dbReference type="EMBL" id="KAF4508872.1"/>
    </source>
</evidence>
<dbReference type="InterPro" id="IPR029033">
    <property type="entry name" value="His_PPase_superfam"/>
</dbReference>
<feature type="signal peptide" evidence="1">
    <location>
        <begin position="1"/>
        <end position="15"/>
    </location>
</feature>
<feature type="chain" id="PRO_5034369253" description="Phosphoglycerate mutase family protein" evidence="1">
    <location>
        <begin position="16"/>
        <end position="173"/>
    </location>
</feature>
<name>A0A8H4PR35_9HYPO</name>
<dbReference type="Proteomes" id="UP000557566">
    <property type="component" value="Unassembled WGS sequence"/>
</dbReference>
<dbReference type="AlphaFoldDB" id="A0A8H4PR35"/>
<proteinExistence type="predicted"/>
<gene>
    <name evidence="2" type="ORF">G6O67_005201</name>
</gene>
<dbReference type="EMBL" id="JAAVMX010000005">
    <property type="protein sequence ID" value="KAF4508872.1"/>
    <property type="molecule type" value="Genomic_DNA"/>
</dbReference>
<dbReference type="SUPFAM" id="SSF53254">
    <property type="entry name" value="Phosphoglycerate mutase-like"/>
    <property type="match status" value="1"/>
</dbReference>
<dbReference type="OrthoDB" id="425925at2759"/>
<keyword evidence="3" id="KW-1185">Reference proteome</keyword>
<sequence>MKPLSLFLLVGGALAAAKPTVFFIRHGEKPSSHDNPTLSPRGKKRAQCIRSVFGDDSDFDIGYILAEKPKKNGFRQRPFDTVAPLASHLGLKVDTSCGKKDIDCVRDAVEDYQGKGNILICWEHKRIKKIAKALGARHVRKYPKHAFDLIWIDPYPYDEIVDIISEDCPGLDD</sequence>
<evidence type="ECO:0008006" key="4">
    <source>
        <dbReference type="Google" id="ProtNLM"/>
    </source>
</evidence>
<organism evidence="2 3">
    <name type="scientific">Ophiocordyceps sinensis</name>
    <dbReference type="NCBI Taxonomy" id="72228"/>
    <lineage>
        <taxon>Eukaryota</taxon>
        <taxon>Fungi</taxon>
        <taxon>Dikarya</taxon>
        <taxon>Ascomycota</taxon>
        <taxon>Pezizomycotina</taxon>
        <taxon>Sordariomycetes</taxon>
        <taxon>Hypocreomycetidae</taxon>
        <taxon>Hypocreales</taxon>
        <taxon>Ophiocordycipitaceae</taxon>
        <taxon>Ophiocordyceps</taxon>
    </lineage>
</organism>
<reference evidence="2 3" key="1">
    <citation type="journal article" date="2020" name="Genome Biol. Evol.">
        <title>A new high-quality draft genome assembly of the Chinese cordyceps Ophiocordyceps sinensis.</title>
        <authorList>
            <person name="Shu R."/>
            <person name="Zhang J."/>
            <person name="Meng Q."/>
            <person name="Zhang H."/>
            <person name="Zhou G."/>
            <person name="Li M."/>
            <person name="Wu P."/>
            <person name="Zhao Y."/>
            <person name="Chen C."/>
            <person name="Qin Q."/>
        </authorList>
    </citation>
    <scope>NUCLEOTIDE SEQUENCE [LARGE SCALE GENOMIC DNA]</scope>
    <source>
        <strain evidence="2 3">IOZ07</strain>
    </source>
</reference>
<accession>A0A8H4PR35</accession>